<accession>A0A232LNM5</accession>
<reference evidence="3 4" key="1">
    <citation type="journal article" date="2015" name="Environ. Microbiol.">
        <title>Metagenome sequence of Elaphomyces granulatus from sporocarp tissue reveals Ascomycota ectomycorrhizal fingerprints of genome expansion and a Proteobacteria-rich microbiome.</title>
        <authorList>
            <person name="Quandt C.A."/>
            <person name="Kohler A."/>
            <person name="Hesse C.N."/>
            <person name="Sharpton T.J."/>
            <person name="Martin F."/>
            <person name="Spatafora J.W."/>
        </authorList>
    </citation>
    <scope>NUCLEOTIDE SEQUENCE [LARGE SCALE GENOMIC DNA]</scope>
    <source>
        <strain evidence="3 4">OSC145934</strain>
    </source>
</reference>
<name>A0A232LNM5_9EURO</name>
<dbReference type="InterPro" id="IPR032675">
    <property type="entry name" value="LRR_dom_sf"/>
</dbReference>
<feature type="compositionally biased region" description="Basic and acidic residues" evidence="1">
    <location>
        <begin position="498"/>
        <end position="507"/>
    </location>
</feature>
<feature type="compositionally biased region" description="Polar residues" evidence="1">
    <location>
        <begin position="772"/>
        <end position="782"/>
    </location>
</feature>
<dbReference type="SUPFAM" id="SSF81383">
    <property type="entry name" value="F-box domain"/>
    <property type="match status" value="1"/>
</dbReference>
<keyword evidence="4" id="KW-1185">Reference proteome</keyword>
<gene>
    <name evidence="3" type="ORF">Egran_06624</name>
</gene>
<dbReference type="InterPro" id="IPR036047">
    <property type="entry name" value="F-box-like_dom_sf"/>
</dbReference>
<sequence length="836" mass="92665">MEEIPPSYESATTRDAWKIIAHYIPSTDLCAASLVCQRWYEIFEPFLWGAPASHFGTDNDAVYVALTRFRRTLKRARLSVRMLTHTLHLPPALSEIYGGPRPGWLRDLLDYLPCLQSLIVSKLPFFDHRAMMALGDASDDRRNEAAHLYMLRLLLAEKEPNTTSIGLARALLQFPALIYLDLSYTTSAKDRMVLSAISELHELQVLKLRGIGFKDDDAEFLANAIGRRVRFLDLRNNMLTDMAVRSLMQACFRAPEIVISETNGERASTVQSRAASRSMSSNATLFLQHSNIDDKFVELLTRPLTGRSLLENLPHIGITHLLIAENQLTVEGVAGLLSSRLYMLDAGTVDTAKSLIKGQPSMPPQRYPDSSPAFPGVEKLIPIIGSAAKDCLTYLRIHHAVVTKEPPIRDTISPVDKLPELSGQEQVSQLDTSEQRVELDANKQILELSAETSRFELADTSISNCSTTLGAHHLSPVNEDEPLTLRRGSVFAPETVETHQAVDDEHPAPYGEEEELPDEGRPTTSSPSPDDDSTYPELVLEGYSPHLDTDPRSQKIKELLGKRPRNTTFSSRSKGIVGIPYLHPCHIPHIETLILTDVPSHVPVDSPITSSLIRFIVACSDESLLASLKAKADYSLPPGRARVAAEQQHARALFGLRRLVLEISPTTKRSELRKLSPWRPRSCENAVSKSATGDMDSERLWSAASADFSFFGEEECGIPENDTGKYFSTEILNEKITLVPEDDEGTPVGTLELNSQMSPNFLQPSPLIGPHQHQSQPNSQGLSPRGARFPGDNVDQQPPMREPEIDLVSELASFRRSKKREYEGLFAAPIANAAAF</sequence>
<dbReference type="OrthoDB" id="408631at2759"/>
<evidence type="ECO:0000259" key="2">
    <source>
        <dbReference type="Pfam" id="PF12937"/>
    </source>
</evidence>
<dbReference type="SUPFAM" id="SSF52047">
    <property type="entry name" value="RNI-like"/>
    <property type="match status" value="1"/>
</dbReference>
<dbReference type="Gene3D" id="1.20.1280.50">
    <property type="match status" value="1"/>
</dbReference>
<comment type="caution">
    <text evidence="3">The sequence shown here is derived from an EMBL/GenBank/DDBJ whole genome shotgun (WGS) entry which is preliminary data.</text>
</comment>
<dbReference type="Pfam" id="PF12937">
    <property type="entry name" value="F-box-like"/>
    <property type="match status" value="1"/>
</dbReference>
<dbReference type="InterPro" id="IPR001810">
    <property type="entry name" value="F-box_dom"/>
</dbReference>
<organism evidence="3 4">
    <name type="scientific">Elaphomyces granulatus</name>
    <dbReference type="NCBI Taxonomy" id="519963"/>
    <lineage>
        <taxon>Eukaryota</taxon>
        <taxon>Fungi</taxon>
        <taxon>Dikarya</taxon>
        <taxon>Ascomycota</taxon>
        <taxon>Pezizomycotina</taxon>
        <taxon>Eurotiomycetes</taxon>
        <taxon>Eurotiomycetidae</taxon>
        <taxon>Eurotiales</taxon>
        <taxon>Elaphomycetaceae</taxon>
        <taxon>Elaphomyces</taxon>
    </lineage>
</organism>
<evidence type="ECO:0000313" key="3">
    <source>
        <dbReference type="EMBL" id="OXV05608.1"/>
    </source>
</evidence>
<evidence type="ECO:0000313" key="4">
    <source>
        <dbReference type="Proteomes" id="UP000243515"/>
    </source>
</evidence>
<protein>
    <recommendedName>
        <fullName evidence="2">F-box domain-containing protein</fullName>
    </recommendedName>
</protein>
<dbReference type="AlphaFoldDB" id="A0A232LNM5"/>
<feature type="region of interest" description="Disordered" evidence="1">
    <location>
        <begin position="757"/>
        <end position="804"/>
    </location>
</feature>
<dbReference type="Proteomes" id="UP000243515">
    <property type="component" value="Unassembled WGS sequence"/>
</dbReference>
<dbReference type="EMBL" id="NPHW01006698">
    <property type="protein sequence ID" value="OXV05608.1"/>
    <property type="molecule type" value="Genomic_DNA"/>
</dbReference>
<proteinExistence type="predicted"/>
<feature type="region of interest" description="Disordered" evidence="1">
    <location>
        <begin position="498"/>
        <end position="552"/>
    </location>
</feature>
<evidence type="ECO:0000256" key="1">
    <source>
        <dbReference type="SAM" id="MobiDB-lite"/>
    </source>
</evidence>
<dbReference type="Gene3D" id="3.80.10.10">
    <property type="entry name" value="Ribonuclease Inhibitor"/>
    <property type="match status" value="1"/>
</dbReference>
<feature type="domain" description="F-box" evidence="2">
    <location>
        <begin position="20"/>
        <end position="48"/>
    </location>
</feature>